<name>A0ABW0GXP8_9HYPH</name>
<keyword evidence="11" id="KW-1185">Reference proteome</keyword>
<dbReference type="Pfam" id="PF01594">
    <property type="entry name" value="AI-2E_transport"/>
    <property type="match status" value="1"/>
</dbReference>
<feature type="transmembrane region" description="Helical" evidence="9">
    <location>
        <begin position="306"/>
        <end position="325"/>
    </location>
</feature>
<feature type="compositionally biased region" description="Basic residues" evidence="8">
    <location>
        <begin position="634"/>
        <end position="644"/>
    </location>
</feature>
<evidence type="ECO:0000313" key="10">
    <source>
        <dbReference type="EMBL" id="MFC5386010.1"/>
    </source>
</evidence>
<dbReference type="Proteomes" id="UP001596016">
    <property type="component" value="Unassembled WGS sequence"/>
</dbReference>
<dbReference type="PANTHER" id="PTHR21716">
    <property type="entry name" value="TRANSMEMBRANE PROTEIN"/>
    <property type="match status" value="1"/>
</dbReference>
<feature type="transmembrane region" description="Helical" evidence="9">
    <location>
        <begin position="49"/>
        <end position="68"/>
    </location>
</feature>
<evidence type="ECO:0000256" key="1">
    <source>
        <dbReference type="ARBA" id="ARBA00004651"/>
    </source>
</evidence>
<dbReference type="InterPro" id="IPR002549">
    <property type="entry name" value="AI-2E-like"/>
</dbReference>
<feature type="transmembrane region" description="Helical" evidence="9">
    <location>
        <begin position="80"/>
        <end position="101"/>
    </location>
</feature>
<feature type="transmembrane region" description="Helical" evidence="9">
    <location>
        <begin position="337"/>
        <end position="370"/>
    </location>
</feature>
<sequence>MTSGKTLSNTQYASQSRVETIPSQRASLPGLISLVGVSAILYLGREVFLPVAAAFLLTFALAPIVTFLRKKGLPKPAAVILTVTLTFAALGLLGAIVATQVTNLAQNIPTYQSNIITKVHSLKEMGANGGIIDRLSSAMQRIGAELQASTQTVQTDAQAVPEENPMPVKIIAQDSTIETLKNVITPLVSPFTTAGLVIVVVIFMLLEREDLRDRFIRLVGYSDVHRTTEALQEAGTRVGHYLLMQLVVNTLYAVPITAGLWLLGIPNAFLWGLLTLVLRFVPYIGPAIGMIFPLFLALAVSPGWSLLLWTAALFLIMELISGNIIEPLLYGSKTGLSPLAIIVAAIFWTWLWGPLGLLLSTPLTVCMVVLGRYVPQFEFLGVLLGNEPVLDPPTQLYQRLLSGNADEATDKAEEFLEKKYLVDYYDTIGIPALLLAEQDRQRGALRNEQSQRLYMTVQTLVTNLQEIAVEEENEEENEIETRPANLLQEEDETLVDLLPDGEGVKLLCAGGRGDIDDAAAAMLAQILEVQGATATSISYENLQPLAARQLALDKVDVVIITFLNPASASHARIVVRRLKTLRPGLRVGILVPVEGGFIKGRTDAIGADFIASSASEAVIAGLTKQEPVRVKNAPRRIARLKPPAKRTSPAPEPSPT</sequence>
<feature type="transmembrane region" description="Helical" evidence="9">
    <location>
        <begin position="251"/>
        <end position="274"/>
    </location>
</feature>
<keyword evidence="3" id="KW-0813">Transport</keyword>
<accession>A0ABW0GXP8</accession>
<comment type="subcellular location">
    <subcellularLocation>
        <location evidence="1">Cell membrane</location>
        <topology evidence="1">Multi-pass membrane protein</topology>
    </subcellularLocation>
</comment>
<keyword evidence="6 9" id="KW-1133">Transmembrane helix</keyword>
<proteinExistence type="inferred from homology"/>
<dbReference type="EMBL" id="JBHSLL010000023">
    <property type="protein sequence ID" value="MFC5386010.1"/>
    <property type="molecule type" value="Genomic_DNA"/>
</dbReference>
<evidence type="ECO:0000256" key="4">
    <source>
        <dbReference type="ARBA" id="ARBA00022475"/>
    </source>
</evidence>
<organism evidence="10 11">
    <name type="scientific">Aquamicrobium segne</name>
    <dbReference type="NCBI Taxonomy" id="469547"/>
    <lineage>
        <taxon>Bacteria</taxon>
        <taxon>Pseudomonadati</taxon>
        <taxon>Pseudomonadota</taxon>
        <taxon>Alphaproteobacteria</taxon>
        <taxon>Hyphomicrobiales</taxon>
        <taxon>Phyllobacteriaceae</taxon>
        <taxon>Aquamicrobium</taxon>
    </lineage>
</organism>
<feature type="transmembrane region" description="Helical" evidence="9">
    <location>
        <begin position="187"/>
        <end position="206"/>
    </location>
</feature>
<comment type="similarity">
    <text evidence="2">Belongs to the autoinducer-2 exporter (AI-2E) (TC 2.A.86) family.</text>
</comment>
<evidence type="ECO:0000256" key="3">
    <source>
        <dbReference type="ARBA" id="ARBA00022448"/>
    </source>
</evidence>
<evidence type="ECO:0000313" key="11">
    <source>
        <dbReference type="Proteomes" id="UP001596016"/>
    </source>
</evidence>
<keyword evidence="5 9" id="KW-0812">Transmembrane</keyword>
<reference evidence="11" key="1">
    <citation type="journal article" date="2019" name="Int. J. Syst. Evol. Microbiol.">
        <title>The Global Catalogue of Microorganisms (GCM) 10K type strain sequencing project: providing services to taxonomists for standard genome sequencing and annotation.</title>
        <authorList>
            <consortium name="The Broad Institute Genomics Platform"/>
            <consortium name="The Broad Institute Genome Sequencing Center for Infectious Disease"/>
            <person name="Wu L."/>
            <person name="Ma J."/>
        </authorList>
    </citation>
    <scope>NUCLEOTIDE SEQUENCE [LARGE SCALE GENOMIC DNA]</scope>
    <source>
        <strain evidence="11">CGMCC 4.1415</strain>
    </source>
</reference>
<evidence type="ECO:0000256" key="2">
    <source>
        <dbReference type="ARBA" id="ARBA00009773"/>
    </source>
</evidence>
<feature type="transmembrane region" description="Helical" evidence="9">
    <location>
        <begin position="280"/>
        <end position="299"/>
    </location>
</feature>
<keyword evidence="7 9" id="KW-0472">Membrane</keyword>
<evidence type="ECO:0000256" key="6">
    <source>
        <dbReference type="ARBA" id="ARBA00022989"/>
    </source>
</evidence>
<protein>
    <submittedName>
        <fullName evidence="10">AI-2E family transporter</fullName>
    </submittedName>
</protein>
<evidence type="ECO:0000256" key="8">
    <source>
        <dbReference type="SAM" id="MobiDB-lite"/>
    </source>
</evidence>
<dbReference type="PANTHER" id="PTHR21716:SF53">
    <property type="entry name" value="PERMEASE PERM-RELATED"/>
    <property type="match status" value="1"/>
</dbReference>
<feature type="region of interest" description="Disordered" evidence="8">
    <location>
        <begin position="634"/>
        <end position="656"/>
    </location>
</feature>
<keyword evidence="4" id="KW-1003">Cell membrane</keyword>
<evidence type="ECO:0000256" key="9">
    <source>
        <dbReference type="SAM" id="Phobius"/>
    </source>
</evidence>
<dbReference type="RefSeq" id="WP_378228931.1">
    <property type="nucleotide sequence ID" value="NZ_JBHSLL010000023.1"/>
</dbReference>
<evidence type="ECO:0000256" key="5">
    <source>
        <dbReference type="ARBA" id="ARBA00022692"/>
    </source>
</evidence>
<gene>
    <name evidence="10" type="ORF">ACFPLB_08540</name>
</gene>
<evidence type="ECO:0000256" key="7">
    <source>
        <dbReference type="ARBA" id="ARBA00023136"/>
    </source>
</evidence>
<comment type="caution">
    <text evidence="10">The sequence shown here is derived from an EMBL/GenBank/DDBJ whole genome shotgun (WGS) entry which is preliminary data.</text>
</comment>